<dbReference type="GO" id="GO:0006313">
    <property type="term" value="P:DNA transposition"/>
    <property type="evidence" value="ECO:0007669"/>
    <property type="project" value="InterPro"/>
</dbReference>
<dbReference type="Proteomes" id="UP000095143">
    <property type="component" value="Unassembled WGS sequence"/>
</dbReference>
<sequence length="154" mass="17687">MQELKHARSLRIGRASQPGNVYLVTSVVKNRLPIFSDIQIARRVVAEMEHLHSSDLVHSMAWVVMPDHLHWLFELKSGLLPTLMQALKGRSAFAVNKAHGTKTLTWQKGYHDHGVRAEEDLVEMARYVVNNPIRAGLVRQREDYPLWGCEWVLE</sequence>
<dbReference type="EMBL" id="MDEN01000058">
    <property type="protein sequence ID" value="OCX23301.1"/>
    <property type="molecule type" value="Genomic_DNA"/>
</dbReference>
<dbReference type="PANTHER" id="PTHR36966">
    <property type="entry name" value="REP-ASSOCIATED TYROSINE TRANSPOSASE"/>
    <property type="match status" value="1"/>
</dbReference>
<dbReference type="PANTHER" id="PTHR36966:SF1">
    <property type="entry name" value="REP-ASSOCIATED TYROSINE TRANSPOSASE"/>
    <property type="match status" value="1"/>
</dbReference>
<proteinExistence type="predicted"/>
<evidence type="ECO:0000313" key="3">
    <source>
        <dbReference type="Proteomes" id="UP000095143"/>
    </source>
</evidence>
<evidence type="ECO:0000313" key="2">
    <source>
        <dbReference type="EMBL" id="OCX23301.1"/>
    </source>
</evidence>
<reference evidence="2 3" key="1">
    <citation type="submission" date="2016-08" db="EMBL/GenBank/DDBJ databases">
        <title>Whole genome sequence of Pseudomonas graminis strain UASWS1507, a potential biological control agent for agriculture.</title>
        <authorList>
            <person name="Crovadore J."/>
            <person name="Calmin G."/>
            <person name="Chablais R."/>
            <person name="Cochard B."/>
            <person name="Lefort F."/>
        </authorList>
    </citation>
    <scope>NUCLEOTIDE SEQUENCE [LARGE SCALE GENOMIC DNA]</scope>
    <source>
        <strain evidence="2 3">UASWS1507</strain>
    </source>
</reference>
<dbReference type="RefSeq" id="WP_065987863.1">
    <property type="nucleotide sequence ID" value="NZ_MDEN01000058.1"/>
</dbReference>
<feature type="domain" description="Transposase IS200-like" evidence="1">
    <location>
        <begin position="17"/>
        <end position="131"/>
    </location>
</feature>
<organism evidence="2 3">
    <name type="scientific">Pseudomonas graminis</name>
    <dbReference type="NCBI Taxonomy" id="158627"/>
    <lineage>
        <taxon>Bacteria</taxon>
        <taxon>Pseudomonadati</taxon>
        <taxon>Pseudomonadota</taxon>
        <taxon>Gammaproteobacteria</taxon>
        <taxon>Pseudomonadales</taxon>
        <taxon>Pseudomonadaceae</taxon>
        <taxon>Pseudomonas</taxon>
    </lineage>
</organism>
<dbReference type="SMART" id="SM01321">
    <property type="entry name" value="Y1_Tnp"/>
    <property type="match status" value="1"/>
</dbReference>
<dbReference type="InterPro" id="IPR052715">
    <property type="entry name" value="RAYT_transposase"/>
</dbReference>
<dbReference type="Pfam" id="PF01797">
    <property type="entry name" value="Y1_Tnp"/>
    <property type="match status" value="1"/>
</dbReference>
<dbReference type="NCBIfam" id="NF047646">
    <property type="entry name" value="REP_Tyr_transpos"/>
    <property type="match status" value="1"/>
</dbReference>
<dbReference type="Gene3D" id="3.30.70.1290">
    <property type="entry name" value="Transposase IS200-like"/>
    <property type="match status" value="1"/>
</dbReference>
<name>A0A1C2E8K5_9PSED</name>
<dbReference type="InterPro" id="IPR002686">
    <property type="entry name" value="Transposase_17"/>
</dbReference>
<accession>A0A1C2E8K5</accession>
<dbReference type="SUPFAM" id="SSF143422">
    <property type="entry name" value="Transposase IS200-like"/>
    <property type="match status" value="1"/>
</dbReference>
<dbReference type="GO" id="GO:0043565">
    <property type="term" value="F:sequence-specific DNA binding"/>
    <property type="evidence" value="ECO:0007669"/>
    <property type="project" value="TreeGrafter"/>
</dbReference>
<dbReference type="OrthoDB" id="9791101at2"/>
<comment type="caution">
    <text evidence="2">The sequence shown here is derived from an EMBL/GenBank/DDBJ whole genome shotgun (WGS) entry which is preliminary data.</text>
</comment>
<dbReference type="GO" id="GO:0004803">
    <property type="term" value="F:transposase activity"/>
    <property type="evidence" value="ECO:0007669"/>
    <property type="project" value="InterPro"/>
</dbReference>
<evidence type="ECO:0000259" key="1">
    <source>
        <dbReference type="SMART" id="SM01321"/>
    </source>
</evidence>
<dbReference type="AlphaFoldDB" id="A0A1C2E8K5"/>
<gene>
    <name evidence="2" type="ORF">BBI10_08150</name>
</gene>
<dbReference type="InterPro" id="IPR036515">
    <property type="entry name" value="Transposase_17_sf"/>
</dbReference>
<protein>
    <submittedName>
        <fullName evidence="2">Transposase</fullName>
    </submittedName>
</protein>